<dbReference type="EMBL" id="BPLF01000003">
    <property type="protein sequence ID" value="GIX64399.1"/>
    <property type="molecule type" value="Genomic_DNA"/>
</dbReference>
<organism evidence="2 3">
    <name type="scientific">Babesia caballi</name>
    <dbReference type="NCBI Taxonomy" id="5871"/>
    <lineage>
        <taxon>Eukaryota</taxon>
        <taxon>Sar</taxon>
        <taxon>Alveolata</taxon>
        <taxon>Apicomplexa</taxon>
        <taxon>Aconoidasida</taxon>
        <taxon>Piroplasmida</taxon>
        <taxon>Babesiidae</taxon>
        <taxon>Babesia</taxon>
    </lineage>
</organism>
<evidence type="ECO:0000313" key="2">
    <source>
        <dbReference type="EMBL" id="GIX64399.1"/>
    </source>
</evidence>
<protein>
    <submittedName>
        <fullName evidence="2">RAP domain protein</fullName>
    </submittedName>
</protein>
<reference evidence="2 3" key="1">
    <citation type="submission" date="2021-06" db="EMBL/GenBank/DDBJ databases">
        <title>Genome sequence of Babesia caballi.</title>
        <authorList>
            <person name="Yamagishi J."/>
            <person name="Kidaka T."/>
            <person name="Ochi A."/>
        </authorList>
    </citation>
    <scope>NUCLEOTIDE SEQUENCE [LARGE SCALE GENOMIC DNA]</scope>
    <source>
        <strain evidence="2">USDA-D6B2</strain>
    </source>
</reference>
<gene>
    <name evidence="2" type="ORF">BcabD6B2_38340</name>
</gene>
<dbReference type="Pfam" id="PF26188">
    <property type="entry name" value="RESC6"/>
    <property type="match status" value="1"/>
</dbReference>
<accession>A0AAV4LX93</accession>
<feature type="domain" description="RNA-editing substrate-binding complex 6 protein" evidence="1">
    <location>
        <begin position="100"/>
        <end position="308"/>
    </location>
</feature>
<evidence type="ECO:0000259" key="1">
    <source>
        <dbReference type="Pfam" id="PF26188"/>
    </source>
</evidence>
<sequence>MTACRCAVAAMLQRRCVGYVARHGSAGAGKRIEKPCDVARYIEKVAKELGADRRQKERGNCKELVDAMCANITQYTAMEVRAVAHGMPLIFGRDVDGAWLQTIATFTLKRAYMMPVYLLYPIVNSLARMTKDASGLPMDQLLQACRERVEEANSIDLATMAQTATLLRRTPVVEGVMQDVANRAVTEEILGEISATNAVLILYAFAQMGIKHEKMYPTLKQVIKKMDHDDFQPHLIPIALHALARFGSRDRPVLETVANHAVKVTHEMQPENVSGTVCALAKLKFRHSLLLREMAKRTRQLMDDVNVREMSMY</sequence>
<dbReference type="AlphaFoldDB" id="A0AAV4LX93"/>
<dbReference type="InterPro" id="IPR058917">
    <property type="entry name" value="RESC6_dom"/>
</dbReference>
<dbReference type="RefSeq" id="XP_067716468.1">
    <property type="nucleotide sequence ID" value="XM_067860367.1"/>
</dbReference>
<dbReference type="GeneID" id="94195880"/>
<comment type="caution">
    <text evidence="2">The sequence shown here is derived from an EMBL/GenBank/DDBJ whole genome shotgun (WGS) entry which is preliminary data.</text>
</comment>
<dbReference type="Proteomes" id="UP001497744">
    <property type="component" value="Unassembled WGS sequence"/>
</dbReference>
<keyword evidence="3" id="KW-1185">Reference proteome</keyword>
<name>A0AAV4LX93_BABCB</name>
<evidence type="ECO:0000313" key="3">
    <source>
        <dbReference type="Proteomes" id="UP001497744"/>
    </source>
</evidence>
<proteinExistence type="predicted"/>